<dbReference type="PANTHER" id="PTHR35046">
    <property type="entry name" value="ZINC KNUCKLE (CCHC-TYPE) FAMILY PROTEIN"/>
    <property type="match status" value="1"/>
</dbReference>
<dbReference type="InterPro" id="IPR005162">
    <property type="entry name" value="Retrotrans_gag_dom"/>
</dbReference>
<organism evidence="3">
    <name type="scientific">Petunia hybrida</name>
    <name type="common">Petunia</name>
    <dbReference type="NCBI Taxonomy" id="4102"/>
    <lineage>
        <taxon>Eukaryota</taxon>
        <taxon>Viridiplantae</taxon>
        <taxon>Streptophyta</taxon>
        <taxon>Embryophyta</taxon>
        <taxon>Tracheophyta</taxon>
        <taxon>Spermatophyta</taxon>
        <taxon>Magnoliopsida</taxon>
        <taxon>eudicotyledons</taxon>
        <taxon>Gunneridae</taxon>
        <taxon>Pentapetalae</taxon>
        <taxon>asterids</taxon>
        <taxon>lamiids</taxon>
        <taxon>Solanales</taxon>
        <taxon>Solanaceae</taxon>
        <taxon>Petunioideae</taxon>
        <taxon>Petunia</taxon>
    </lineage>
</organism>
<reference evidence="3" key="2">
    <citation type="submission" date="2003-07" db="EMBL/GenBank/DDBJ databases">
        <authorList>
            <person name="Richert-Poeggeler K.R."/>
            <person name="Hohn T."/>
        </authorList>
    </citation>
    <scope>NUCLEOTIDE SEQUENCE</scope>
</reference>
<dbReference type="Pfam" id="PF03732">
    <property type="entry name" value="Retrotrans_gag"/>
    <property type="match status" value="1"/>
</dbReference>
<feature type="compositionally biased region" description="Polar residues" evidence="1">
    <location>
        <begin position="403"/>
        <end position="417"/>
    </location>
</feature>
<feature type="compositionally biased region" description="Basic and acidic residues" evidence="1">
    <location>
        <begin position="89"/>
        <end position="101"/>
    </location>
</feature>
<feature type="compositionally biased region" description="Polar residues" evidence="1">
    <location>
        <begin position="428"/>
        <end position="449"/>
    </location>
</feature>
<evidence type="ECO:0000313" key="3">
    <source>
        <dbReference type="EMBL" id="AAQ72727.1"/>
    </source>
</evidence>
<evidence type="ECO:0000256" key="1">
    <source>
        <dbReference type="SAM" id="MobiDB-lite"/>
    </source>
</evidence>
<proteinExistence type="predicted"/>
<feature type="region of interest" description="Disordered" evidence="1">
    <location>
        <begin position="39"/>
        <end position="119"/>
    </location>
</feature>
<feature type="region of interest" description="Disordered" evidence="1">
    <location>
        <begin position="395"/>
        <end position="449"/>
    </location>
</feature>
<name>Q6VPQ1_PETHY</name>
<feature type="compositionally biased region" description="Polar residues" evidence="1">
    <location>
        <begin position="42"/>
        <end position="52"/>
    </location>
</feature>
<feature type="domain" description="Retrotransposon gag" evidence="2">
    <location>
        <begin position="251"/>
        <end position="351"/>
    </location>
</feature>
<feature type="compositionally biased region" description="Polar residues" evidence="1">
    <location>
        <begin position="61"/>
        <end position="78"/>
    </location>
</feature>
<feature type="region of interest" description="Disordered" evidence="1">
    <location>
        <begin position="141"/>
        <end position="177"/>
    </location>
</feature>
<dbReference type="PANTHER" id="PTHR35046:SF21">
    <property type="entry name" value="RETROTRANSPOSON GAG DOMAIN-CONTAINING PROTEIN-RELATED"/>
    <property type="match status" value="1"/>
</dbReference>
<dbReference type="AlphaFoldDB" id="Q6VPQ1"/>
<accession>Q6VPQ1</accession>
<sequence>MFLFFVGTMANEGQDFIKEALASLLAKMDVMTQRIESLEKGASSTQGDQGTPSVPIEKGTPSVQIETGEGSSSPTFTPEQVVELLNQQRVKEDRERIERTGIPRILDNPPRDNPLPRPIRNVQPLEQVDEAQEGEEAEYGDDMYGLDDHFQPRRGMNWGRNVDRGRGRGRGPPMGFVGGNARREYGVNEDHYGGQPEPFRGGRDNNNNLNSVKITIPPFKGSSDPVEYLDWKLSMEHIFDTNDMPELKKTKYAISTFESFASTWWESVKRNRRRMGMVLNLTWDELIRVMDEKYLTNQYRVDQQKRLYELKQGSKSVGEYFNEFEQVRMTLDLDEEDNETAMIRFKGGLNRDIASLLKFHKYNDHYKLCEDAVEAEKWLKEEKSLRYKSNAITPLNKPKDWKSPTTNAKFQSASGASASKEVKKPFERSTQPVGGNSRTQLSNPISSSTQCFKCKGY</sequence>
<evidence type="ECO:0000259" key="2">
    <source>
        <dbReference type="Pfam" id="PF03732"/>
    </source>
</evidence>
<reference evidence="3" key="1">
    <citation type="journal article" date="2003" name="EMBO J.">
        <title>Induction of infectious petunia vein clearing (pararetro) virus from endogenous provirus in petunia.</title>
        <authorList>
            <person name="Richert-Poggeler K.R."/>
            <person name="Noreen F."/>
            <person name="Schwarzacher T."/>
            <person name="Harper G."/>
            <person name="Hohn T."/>
        </authorList>
    </citation>
    <scope>NUCLEOTIDE SEQUENCE</scope>
</reference>
<dbReference type="EMBL" id="AY333912">
    <property type="protein sequence ID" value="AAQ72727.1"/>
    <property type="molecule type" value="Genomic_DNA"/>
</dbReference>
<protein>
    <submittedName>
        <fullName evidence="3">Putative gag-pol polyprotein</fullName>
    </submittedName>
</protein>